<reference evidence="5" key="1">
    <citation type="submission" date="2016-10" db="EMBL/GenBank/DDBJ databases">
        <authorList>
            <person name="Varghese N."/>
            <person name="Submissions S."/>
        </authorList>
    </citation>
    <scope>NUCLEOTIDE SEQUENCE [LARGE SCALE GENOMIC DNA]</scope>
    <source>
        <strain evidence="5">CGMCC 1.12041</strain>
    </source>
</reference>
<dbReference type="AlphaFoldDB" id="A0A1I1DJD3"/>
<comment type="similarity">
    <text evidence="2">Belongs to the NAD(P)-dependent epimerase/dehydratase family.</text>
</comment>
<dbReference type="OrthoDB" id="9801056at2"/>
<evidence type="ECO:0000259" key="3">
    <source>
        <dbReference type="Pfam" id="PF01370"/>
    </source>
</evidence>
<dbReference type="Gene3D" id="3.40.50.720">
    <property type="entry name" value="NAD(P)-binding Rossmann-like Domain"/>
    <property type="match status" value="1"/>
</dbReference>
<protein>
    <submittedName>
        <fullName evidence="4">Nucleoside-diphosphate-sugar epimerase</fullName>
    </submittedName>
</protein>
<feature type="domain" description="NAD-dependent epimerase/dehydratase" evidence="3">
    <location>
        <begin position="30"/>
        <end position="236"/>
    </location>
</feature>
<comment type="pathway">
    <text evidence="1">Bacterial outer membrane biogenesis; LPS O-antigen biosynthesis.</text>
</comment>
<sequence length="362" mass="39792">MFINAGTTPITPQRAENWMNSKQIRPDRCLVTGATGFVGTALCAYFDEQRQQQYVPLVRQARQATSLRARWPQLAVGDLLDPRHVRQALEGCDAIIHLAHGGNGPQATRNLLQCARDSGARRFIHISTMSVHGPRPGPEATREETATIGRYDHDYSDSKAEQEEMVQQAHAKGELEATILRPTIVYGPGSHFVLQVAEEARTGVVSMFDHGSGICNAVYIDDLCRAIDAALTSEKAVGEAMFINGEESISWGEFIQAFASLGAPHAELINLSSLEAIRYWAEQRPAPSKTVLGRIVAKLKRSLASPPPPPSFPPLGRVERETFPIFFSNDKAKQLLDWSPQVDFSTGTAMTRAWFDSKGKPA</sequence>
<evidence type="ECO:0000313" key="4">
    <source>
        <dbReference type="EMBL" id="SFB74954.1"/>
    </source>
</evidence>
<dbReference type="Proteomes" id="UP000198639">
    <property type="component" value="Unassembled WGS sequence"/>
</dbReference>
<dbReference type="Pfam" id="PF01370">
    <property type="entry name" value="Epimerase"/>
    <property type="match status" value="1"/>
</dbReference>
<dbReference type="SUPFAM" id="SSF51735">
    <property type="entry name" value="NAD(P)-binding Rossmann-fold domains"/>
    <property type="match status" value="1"/>
</dbReference>
<evidence type="ECO:0000256" key="2">
    <source>
        <dbReference type="ARBA" id="ARBA00007637"/>
    </source>
</evidence>
<name>A0A1I1DJD3_9BURK</name>
<dbReference type="EMBL" id="FOLD01000001">
    <property type="protein sequence ID" value="SFB74954.1"/>
    <property type="molecule type" value="Genomic_DNA"/>
</dbReference>
<dbReference type="PANTHER" id="PTHR43000">
    <property type="entry name" value="DTDP-D-GLUCOSE 4,6-DEHYDRATASE-RELATED"/>
    <property type="match status" value="1"/>
</dbReference>
<keyword evidence="5" id="KW-1185">Reference proteome</keyword>
<dbReference type="InterPro" id="IPR036291">
    <property type="entry name" value="NAD(P)-bd_dom_sf"/>
</dbReference>
<dbReference type="InterPro" id="IPR001509">
    <property type="entry name" value="Epimerase_deHydtase"/>
</dbReference>
<gene>
    <name evidence="4" type="ORF">SAMN05216204_101238</name>
</gene>
<evidence type="ECO:0000256" key="1">
    <source>
        <dbReference type="ARBA" id="ARBA00005125"/>
    </source>
</evidence>
<accession>A0A1I1DJD3</accession>
<proteinExistence type="inferred from homology"/>
<organism evidence="4 5">
    <name type="scientific">Massilia yuzhufengensis</name>
    <dbReference type="NCBI Taxonomy" id="1164594"/>
    <lineage>
        <taxon>Bacteria</taxon>
        <taxon>Pseudomonadati</taxon>
        <taxon>Pseudomonadota</taxon>
        <taxon>Betaproteobacteria</taxon>
        <taxon>Burkholderiales</taxon>
        <taxon>Oxalobacteraceae</taxon>
        <taxon>Telluria group</taxon>
        <taxon>Massilia</taxon>
    </lineage>
</organism>
<evidence type="ECO:0000313" key="5">
    <source>
        <dbReference type="Proteomes" id="UP000198639"/>
    </source>
</evidence>
<dbReference type="STRING" id="1164594.SAMN05216204_101238"/>